<dbReference type="FunFam" id="1.10.10.10:FF:000001">
    <property type="entry name" value="LysR family transcriptional regulator"/>
    <property type="match status" value="1"/>
</dbReference>
<organism evidence="7 8">
    <name type="scientific">Prescottella agglutinans</name>
    <dbReference type="NCBI Taxonomy" id="1644129"/>
    <lineage>
        <taxon>Bacteria</taxon>
        <taxon>Bacillati</taxon>
        <taxon>Actinomycetota</taxon>
        <taxon>Actinomycetes</taxon>
        <taxon>Mycobacteriales</taxon>
        <taxon>Nocardiaceae</taxon>
        <taxon>Prescottella</taxon>
    </lineage>
</organism>
<evidence type="ECO:0000313" key="8">
    <source>
        <dbReference type="Proteomes" id="UP000286208"/>
    </source>
</evidence>
<dbReference type="InterPro" id="IPR036390">
    <property type="entry name" value="WH_DNA-bd_sf"/>
</dbReference>
<dbReference type="Pfam" id="PF03466">
    <property type="entry name" value="LysR_substrate"/>
    <property type="match status" value="1"/>
</dbReference>
<comment type="caution">
    <text evidence="7">The sequence shown here is derived from an EMBL/GenBank/DDBJ whole genome shotgun (WGS) entry which is preliminary data.</text>
</comment>
<proteinExistence type="inferred from homology"/>
<dbReference type="Pfam" id="PF00126">
    <property type="entry name" value="HTH_1"/>
    <property type="match status" value="1"/>
</dbReference>
<dbReference type="OrthoDB" id="9803735at2"/>
<evidence type="ECO:0000256" key="5">
    <source>
        <dbReference type="ARBA" id="ARBA00023163"/>
    </source>
</evidence>
<dbReference type="GO" id="GO:0032993">
    <property type="term" value="C:protein-DNA complex"/>
    <property type="evidence" value="ECO:0007669"/>
    <property type="project" value="TreeGrafter"/>
</dbReference>
<evidence type="ECO:0000256" key="2">
    <source>
        <dbReference type="ARBA" id="ARBA00023015"/>
    </source>
</evidence>
<dbReference type="PANTHER" id="PTHR30346:SF28">
    <property type="entry name" value="HTH-TYPE TRANSCRIPTIONAL REGULATOR CYNR"/>
    <property type="match status" value="1"/>
</dbReference>
<sequence length="305" mass="33718">MELIDGLRWFIALAETEQVTAASDMLRISQPTLSRRLARLERDLGADLFDRHGRRLELNDRGRVLLEHARRAAAELSAAQHEIASFDSPDRGTVRLSFLHSFGTWLIPQVLRAYREQRPRVSFTLYQDAAQALVDRVVDGRDDLAFVSPRPRTPLVRWAPITHQRLALALPTGHPLGDGTSLDLAAAADESFIVMHEDYGMRRIFDELCAEAGFVPNVVFESSELATIGGLVSASLGVAVMPWQEPHGWPDGVTLVPLRGAGRDIGLVWARGRELPAAAERFLTFTADSQQDKPGETAPTKVTDV</sequence>
<evidence type="ECO:0000256" key="3">
    <source>
        <dbReference type="ARBA" id="ARBA00023125"/>
    </source>
</evidence>
<dbReference type="Proteomes" id="UP000286208">
    <property type="component" value="Unassembled WGS sequence"/>
</dbReference>
<dbReference type="InterPro" id="IPR005119">
    <property type="entry name" value="LysR_subst-bd"/>
</dbReference>
<dbReference type="CDD" id="cd08434">
    <property type="entry name" value="PBP2_GltC_like"/>
    <property type="match status" value="1"/>
</dbReference>
<dbReference type="PRINTS" id="PR00039">
    <property type="entry name" value="HTHLYSR"/>
</dbReference>
<dbReference type="InterPro" id="IPR000847">
    <property type="entry name" value="LysR_HTH_N"/>
</dbReference>
<name>A0A3S3AGB5_9NOCA</name>
<keyword evidence="2" id="KW-0805">Transcription regulation</keyword>
<dbReference type="GO" id="GO:0003700">
    <property type="term" value="F:DNA-binding transcription factor activity"/>
    <property type="evidence" value="ECO:0007669"/>
    <property type="project" value="InterPro"/>
</dbReference>
<comment type="similarity">
    <text evidence="1">Belongs to the LysR transcriptional regulatory family.</text>
</comment>
<evidence type="ECO:0000259" key="6">
    <source>
        <dbReference type="PROSITE" id="PS50931"/>
    </source>
</evidence>
<feature type="domain" description="HTH lysR-type" evidence="6">
    <location>
        <begin position="1"/>
        <end position="59"/>
    </location>
</feature>
<evidence type="ECO:0000256" key="1">
    <source>
        <dbReference type="ARBA" id="ARBA00009437"/>
    </source>
</evidence>
<keyword evidence="5" id="KW-0804">Transcription</keyword>
<accession>A0A3S3AGB5</accession>
<dbReference type="InterPro" id="IPR036388">
    <property type="entry name" value="WH-like_DNA-bd_sf"/>
</dbReference>
<dbReference type="Gene3D" id="3.40.190.290">
    <property type="match status" value="1"/>
</dbReference>
<keyword evidence="8" id="KW-1185">Reference proteome</keyword>
<keyword evidence="4" id="KW-0010">Activator</keyword>
<dbReference type="AlphaFoldDB" id="A0A3S3AGB5"/>
<dbReference type="PROSITE" id="PS50931">
    <property type="entry name" value="HTH_LYSR"/>
    <property type="match status" value="1"/>
</dbReference>
<dbReference type="Gene3D" id="1.10.10.10">
    <property type="entry name" value="Winged helix-like DNA-binding domain superfamily/Winged helix DNA-binding domain"/>
    <property type="match status" value="1"/>
</dbReference>
<dbReference type="GO" id="GO:0003677">
    <property type="term" value="F:DNA binding"/>
    <property type="evidence" value="ECO:0007669"/>
    <property type="project" value="UniProtKB-KW"/>
</dbReference>
<gene>
    <name evidence="7" type="ORF">EGT67_21225</name>
</gene>
<dbReference type="SUPFAM" id="SSF53850">
    <property type="entry name" value="Periplasmic binding protein-like II"/>
    <property type="match status" value="1"/>
</dbReference>
<protein>
    <submittedName>
        <fullName evidence="7">LysR family transcriptional regulator</fullName>
    </submittedName>
</protein>
<reference evidence="7 8" key="1">
    <citation type="submission" date="2018-11" db="EMBL/GenBank/DDBJ databases">
        <title>Rhodococcus spongicola sp. nov. and Rhodococcus xishaensis sp. nov. from marine sponges.</title>
        <authorList>
            <person name="Li L."/>
            <person name="Lin H.W."/>
        </authorList>
    </citation>
    <scope>NUCLEOTIDE SEQUENCE [LARGE SCALE GENOMIC DNA]</scope>
    <source>
        <strain evidence="7 8">CCTCC AB2014297</strain>
    </source>
</reference>
<keyword evidence="3" id="KW-0238">DNA-binding</keyword>
<dbReference type="PANTHER" id="PTHR30346">
    <property type="entry name" value="TRANSCRIPTIONAL DUAL REGULATOR HCAR-RELATED"/>
    <property type="match status" value="1"/>
</dbReference>
<dbReference type="EMBL" id="RKLP01000012">
    <property type="protein sequence ID" value="RVW07501.1"/>
    <property type="molecule type" value="Genomic_DNA"/>
</dbReference>
<evidence type="ECO:0000313" key="7">
    <source>
        <dbReference type="EMBL" id="RVW07501.1"/>
    </source>
</evidence>
<dbReference type="RefSeq" id="WP_127918090.1">
    <property type="nucleotide sequence ID" value="NZ_RKLP01000012.1"/>
</dbReference>
<dbReference type="SUPFAM" id="SSF46785">
    <property type="entry name" value="Winged helix' DNA-binding domain"/>
    <property type="match status" value="1"/>
</dbReference>
<evidence type="ECO:0000256" key="4">
    <source>
        <dbReference type="ARBA" id="ARBA00023159"/>
    </source>
</evidence>